<dbReference type="AlphaFoldDB" id="A0AAD7EH23"/>
<proteinExistence type="predicted"/>
<evidence type="ECO:0000313" key="3">
    <source>
        <dbReference type="Proteomes" id="UP001218218"/>
    </source>
</evidence>
<gene>
    <name evidence="2" type="ORF">DFH08DRAFT_817063</name>
</gene>
<keyword evidence="3" id="KW-1185">Reference proteome</keyword>
<feature type="region of interest" description="Disordered" evidence="1">
    <location>
        <begin position="199"/>
        <end position="239"/>
    </location>
</feature>
<comment type="caution">
    <text evidence="2">The sequence shown here is derived from an EMBL/GenBank/DDBJ whole genome shotgun (WGS) entry which is preliminary data.</text>
</comment>
<organism evidence="2 3">
    <name type="scientific">Mycena albidolilacea</name>
    <dbReference type="NCBI Taxonomy" id="1033008"/>
    <lineage>
        <taxon>Eukaryota</taxon>
        <taxon>Fungi</taxon>
        <taxon>Dikarya</taxon>
        <taxon>Basidiomycota</taxon>
        <taxon>Agaricomycotina</taxon>
        <taxon>Agaricomycetes</taxon>
        <taxon>Agaricomycetidae</taxon>
        <taxon>Agaricales</taxon>
        <taxon>Marasmiineae</taxon>
        <taxon>Mycenaceae</taxon>
        <taxon>Mycena</taxon>
    </lineage>
</organism>
<feature type="compositionally biased region" description="Basic and acidic residues" evidence="1">
    <location>
        <begin position="213"/>
        <end position="231"/>
    </location>
</feature>
<protein>
    <submittedName>
        <fullName evidence="2">Uncharacterized protein</fullName>
    </submittedName>
</protein>
<accession>A0AAD7EH23</accession>
<dbReference type="Proteomes" id="UP001218218">
    <property type="component" value="Unassembled WGS sequence"/>
</dbReference>
<evidence type="ECO:0000256" key="1">
    <source>
        <dbReference type="SAM" id="MobiDB-lite"/>
    </source>
</evidence>
<evidence type="ECO:0000313" key="2">
    <source>
        <dbReference type="EMBL" id="KAJ7325384.1"/>
    </source>
</evidence>
<reference evidence="2" key="1">
    <citation type="submission" date="2023-03" db="EMBL/GenBank/DDBJ databases">
        <title>Massive genome expansion in bonnet fungi (Mycena s.s.) driven by repeated elements and novel gene families across ecological guilds.</title>
        <authorList>
            <consortium name="Lawrence Berkeley National Laboratory"/>
            <person name="Harder C.B."/>
            <person name="Miyauchi S."/>
            <person name="Viragh M."/>
            <person name="Kuo A."/>
            <person name="Thoen E."/>
            <person name="Andreopoulos B."/>
            <person name="Lu D."/>
            <person name="Skrede I."/>
            <person name="Drula E."/>
            <person name="Henrissat B."/>
            <person name="Morin E."/>
            <person name="Kohler A."/>
            <person name="Barry K."/>
            <person name="LaButti K."/>
            <person name="Morin E."/>
            <person name="Salamov A."/>
            <person name="Lipzen A."/>
            <person name="Mereny Z."/>
            <person name="Hegedus B."/>
            <person name="Baldrian P."/>
            <person name="Stursova M."/>
            <person name="Weitz H."/>
            <person name="Taylor A."/>
            <person name="Grigoriev I.V."/>
            <person name="Nagy L.G."/>
            <person name="Martin F."/>
            <person name="Kauserud H."/>
        </authorList>
    </citation>
    <scope>NUCLEOTIDE SEQUENCE</scope>
    <source>
        <strain evidence="2">CBHHK002</strain>
    </source>
</reference>
<sequence>MASRIPNARPTAAPARAKILGRAVPSAASSKPASGTKTAALAGASDVAVASVPKGKSKRLVELDALGSAKRRRLELQELGTPKNQSGTVALSAEKRGGYSGCRRKTPRRRAVCSPLLISLLASPPGWGKPELAKEEGAVETPIEGRGEGRGRVCAWWMRCVACVLAPASFVEAGEDEYEEGMSLLVDRFGVVYKSVRERGCGGESCGPASRETTAEDGGRKTESGRRRAGDTDGPTTAH</sequence>
<dbReference type="EMBL" id="JARIHO010000044">
    <property type="protein sequence ID" value="KAJ7325384.1"/>
    <property type="molecule type" value="Genomic_DNA"/>
</dbReference>
<name>A0AAD7EH23_9AGAR</name>